<protein>
    <submittedName>
        <fullName evidence="1">Uncharacterized protein</fullName>
    </submittedName>
</protein>
<organism evidence="1 2">
    <name type="scientific">Pseudoalteromonas luteoviolacea</name>
    <dbReference type="NCBI Taxonomy" id="43657"/>
    <lineage>
        <taxon>Bacteria</taxon>
        <taxon>Pseudomonadati</taxon>
        <taxon>Pseudomonadota</taxon>
        <taxon>Gammaproteobacteria</taxon>
        <taxon>Alteromonadales</taxon>
        <taxon>Pseudoalteromonadaceae</taxon>
        <taxon>Pseudoalteromonas</taxon>
    </lineage>
</organism>
<dbReference type="EMBL" id="JWIC01000006">
    <property type="protein sequence ID" value="KID56873.1"/>
    <property type="molecule type" value="Genomic_DNA"/>
</dbReference>
<gene>
    <name evidence="1" type="ORF">JF50_13335</name>
</gene>
<dbReference type="Proteomes" id="UP000031327">
    <property type="component" value="Unassembled WGS sequence"/>
</dbReference>
<name>A0A0C1MQH1_9GAMM</name>
<proteinExistence type="predicted"/>
<dbReference type="RefSeq" id="WP_039609937.1">
    <property type="nucleotide sequence ID" value="NZ_JAGJEL010000027.1"/>
</dbReference>
<dbReference type="AlphaFoldDB" id="A0A0C1MQH1"/>
<sequence>MHKNNFVLLTAQQLSGKCLPSKVQCQIALQITENYIAGRKDLKLPLNNLEADLAEAKNEIGN</sequence>
<comment type="caution">
    <text evidence="1">The sequence shown here is derived from an EMBL/GenBank/DDBJ whole genome shotgun (WGS) entry which is preliminary data.</text>
</comment>
<dbReference type="OrthoDB" id="6300710at2"/>
<evidence type="ECO:0000313" key="2">
    <source>
        <dbReference type="Proteomes" id="UP000031327"/>
    </source>
</evidence>
<reference evidence="1 2" key="1">
    <citation type="submission" date="2014-12" db="EMBL/GenBank/DDBJ databases">
        <title>Draft Genome Sequence of Pseudoalteromonas luteoviolacea HI1.</title>
        <authorList>
            <person name="Asahina A.Y."/>
            <person name="Hadfield M.G."/>
        </authorList>
    </citation>
    <scope>NUCLEOTIDE SEQUENCE [LARGE SCALE GENOMIC DNA]</scope>
    <source>
        <strain evidence="1 2">HI1</strain>
    </source>
</reference>
<accession>A0A0C1MQH1</accession>
<evidence type="ECO:0000313" key="1">
    <source>
        <dbReference type="EMBL" id="KID56873.1"/>
    </source>
</evidence>